<name>A0A8E0RQE8_9TREM</name>
<dbReference type="PROSITE" id="PS00018">
    <property type="entry name" value="EF_HAND_1"/>
    <property type="match status" value="1"/>
</dbReference>
<protein>
    <recommendedName>
        <fullName evidence="2">EF-hand domain-containing protein</fullName>
    </recommendedName>
</protein>
<dbReference type="PROSITE" id="PS50222">
    <property type="entry name" value="EF_HAND_2"/>
    <property type="match status" value="1"/>
</dbReference>
<proteinExistence type="predicted"/>
<evidence type="ECO:0000313" key="4">
    <source>
        <dbReference type="Proteomes" id="UP000728185"/>
    </source>
</evidence>
<keyword evidence="1" id="KW-0106">Calcium</keyword>
<accession>A0A8E0RQE8</accession>
<dbReference type="SUPFAM" id="SSF47473">
    <property type="entry name" value="EF-hand"/>
    <property type="match status" value="1"/>
</dbReference>
<evidence type="ECO:0000259" key="2">
    <source>
        <dbReference type="PROSITE" id="PS50222"/>
    </source>
</evidence>
<dbReference type="GO" id="GO:0005509">
    <property type="term" value="F:calcium ion binding"/>
    <property type="evidence" value="ECO:0007669"/>
    <property type="project" value="InterPro"/>
</dbReference>
<gene>
    <name evidence="3" type="ORF">FBUS_06110</name>
</gene>
<dbReference type="InterPro" id="IPR002048">
    <property type="entry name" value="EF_hand_dom"/>
</dbReference>
<evidence type="ECO:0000256" key="1">
    <source>
        <dbReference type="ARBA" id="ARBA00022837"/>
    </source>
</evidence>
<feature type="domain" description="EF-hand" evidence="2">
    <location>
        <begin position="9"/>
        <end position="44"/>
    </location>
</feature>
<comment type="caution">
    <text evidence="3">The sequence shown here is derived from an EMBL/GenBank/DDBJ whole genome shotgun (WGS) entry which is preliminary data.</text>
</comment>
<dbReference type="EMBL" id="LUCM01010873">
    <property type="protein sequence ID" value="KAA0184834.1"/>
    <property type="molecule type" value="Genomic_DNA"/>
</dbReference>
<dbReference type="InterPro" id="IPR011992">
    <property type="entry name" value="EF-hand-dom_pair"/>
</dbReference>
<reference evidence="3" key="1">
    <citation type="submission" date="2019-05" db="EMBL/GenBank/DDBJ databases">
        <title>Annotation for the trematode Fasciolopsis buski.</title>
        <authorList>
            <person name="Choi Y.-J."/>
        </authorList>
    </citation>
    <scope>NUCLEOTIDE SEQUENCE</scope>
    <source>
        <strain evidence="3">HT</strain>
        <tissue evidence="3">Whole worm</tissue>
    </source>
</reference>
<dbReference type="InterPro" id="IPR018247">
    <property type="entry name" value="EF_Hand_1_Ca_BS"/>
</dbReference>
<dbReference type="AlphaFoldDB" id="A0A8E0RQE8"/>
<dbReference type="OrthoDB" id="6236324at2759"/>
<keyword evidence="4" id="KW-1185">Reference proteome</keyword>
<organism evidence="3 4">
    <name type="scientific">Fasciolopsis buskii</name>
    <dbReference type="NCBI Taxonomy" id="27845"/>
    <lineage>
        <taxon>Eukaryota</taxon>
        <taxon>Metazoa</taxon>
        <taxon>Spiralia</taxon>
        <taxon>Lophotrochozoa</taxon>
        <taxon>Platyhelminthes</taxon>
        <taxon>Trematoda</taxon>
        <taxon>Digenea</taxon>
        <taxon>Plagiorchiida</taxon>
        <taxon>Echinostomata</taxon>
        <taxon>Echinostomatoidea</taxon>
        <taxon>Fasciolidae</taxon>
        <taxon>Fasciolopsis</taxon>
    </lineage>
</organism>
<sequence length="45" mass="5415">MTAHNKDPQYVHFVLDIFKKYDANGDKELDVNELRTYLENECRIK</sequence>
<dbReference type="Pfam" id="PF13405">
    <property type="entry name" value="EF-hand_6"/>
    <property type="match status" value="1"/>
</dbReference>
<dbReference type="Gene3D" id="1.10.238.10">
    <property type="entry name" value="EF-hand"/>
    <property type="match status" value="1"/>
</dbReference>
<dbReference type="Proteomes" id="UP000728185">
    <property type="component" value="Unassembled WGS sequence"/>
</dbReference>
<evidence type="ECO:0000313" key="3">
    <source>
        <dbReference type="EMBL" id="KAA0184834.1"/>
    </source>
</evidence>